<gene>
    <name evidence="7" type="ORF">BN580_01617</name>
</gene>
<keyword evidence="5" id="KW-0732">Signal</keyword>
<evidence type="ECO:0000256" key="4">
    <source>
        <dbReference type="SAM" id="MobiDB-lite"/>
    </source>
</evidence>
<dbReference type="GO" id="GO:0004553">
    <property type="term" value="F:hydrolase activity, hydrolyzing O-glycosyl compounds"/>
    <property type="evidence" value="ECO:0007669"/>
    <property type="project" value="InterPro"/>
</dbReference>
<sequence length="496" mass="54688">MKRMTIRKICFRAAVLAAAAGMLCGCAGTGHPASPSDELSVTVSGTGQTSETGTTILDTKDSTAVPVTNGSTAEETAPRQTETSGTTVPETDAPTGGNDTDKPDDTSADTSKGTSAETSEEKPPVPAKDGFNGICFAVPGAQSRGLDTDRLFDLVGAMNAGAFRNWMHATEILNGPTEVNKKQYERQKKYIAALRERGVTKIVGMSHYWFWPEGYDCSDHGAVPYWSSNPASDFRKWLVVYEQTWYTMASLFPEIDYWEIGNEFNMDSFLHPRNYYSTKTPFTLDEKAQIVTEMCFAASRAIHKANPDATVIFPGMAPEGGFTVMEKFLDLVYCGIESGEYGNGSTDPDDYFDAVAWHCYVFKKFDIEKWVGYNNAVYAVMQKHGEGDKRVFLTEFGFSDGGKQAADAEQGGYLTQIYEACRTRMTYVDSIYPFRLIEDETAASWGGTIEIYYGMFRVFGLSEFGAKEKAKALCRCYGGDVEGLDMYIGDNSVYPR</sequence>
<dbReference type="AlphaFoldDB" id="R6TY51"/>
<name>R6TY51_9BACT</name>
<dbReference type="Gene3D" id="3.20.20.80">
    <property type="entry name" value="Glycosidases"/>
    <property type="match status" value="1"/>
</dbReference>
<feature type="compositionally biased region" description="Low complexity" evidence="4">
    <location>
        <begin position="40"/>
        <end position="55"/>
    </location>
</feature>
<feature type="compositionally biased region" description="Polar residues" evidence="4">
    <location>
        <begin position="65"/>
        <end position="89"/>
    </location>
</feature>
<protein>
    <recommendedName>
        <fullName evidence="6">Glycoside hydrolase family 5 domain-containing protein</fullName>
    </recommendedName>
</protein>
<evidence type="ECO:0000313" key="8">
    <source>
        <dbReference type="Proteomes" id="UP000017938"/>
    </source>
</evidence>
<organism evidence="7 8">
    <name type="scientific">Candidatus Colimorpha enterica</name>
    <dbReference type="NCBI Taxonomy" id="3083063"/>
    <lineage>
        <taxon>Bacteria</taxon>
        <taxon>Pseudomonadati</taxon>
        <taxon>Bacteroidota</taxon>
        <taxon>Bacteroidia</taxon>
        <taxon>Bacteroidales</taxon>
        <taxon>Candidatus Colimorpha</taxon>
    </lineage>
</organism>
<comment type="caution">
    <text evidence="7">The sequence shown here is derived from an EMBL/GenBank/DDBJ whole genome shotgun (WGS) entry which is preliminary data.</text>
</comment>
<feature type="region of interest" description="Disordered" evidence="4">
    <location>
        <begin position="30"/>
        <end position="130"/>
    </location>
</feature>
<dbReference type="SUPFAM" id="SSF51445">
    <property type="entry name" value="(Trans)glycosidases"/>
    <property type="match status" value="1"/>
</dbReference>
<feature type="signal peptide" evidence="5">
    <location>
        <begin position="1"/>
        <end position="27"/>
    </location>
</feature>
<evidence type="ECO:0000256" key="5">
    <source>
        <dbReference type="SAM" id="SignalP"/>
    </source>
</evidence>
<evidence type="ECO:0000256" key="2">
    <source>
        <dbReference type="ARBA" id="ARBA00023295"/>
    </source>
</evidence>
<dbReference type="STRING" id="1263015.BN580_01617"/>
<dbReference type="GO" id="GO:0000272">
    <property type="term" value="P:polysaccharide catabolic process"/>
    <property type="evidence" value="ECO:0007669"/>
    <property type="project" value="InterPro"/>
</dbReference>
<evidence type="ECO:0000256" key="3">
    <source>
        <dbReference type="RuleBase" id="RU361153"/>
    </source>
</evidence>
<evidence type="ECO:0000256" key="1">
    <source>
        <dbReference type="ARBA" id="ARBA00022801"/>
    </source>
</evidence>
<dbReference type="InterPro" id="IPR017853">
    <property type="entry name" value="GH"/>
</dbReference>
<feature type="chain" id="PRO_5038565910" description="Glycoside hydrolase family 5 domain-containing protein" evidence="5">
    <location>
        <begin position="28"/>
        <end position="496"/>
    </location>
</feature>
<comment type="similarity">
    <text evidence="3">Belongs to the glycosyl hydrolase 5 (cellulase A) family.</text>
</comment>
<evidence type="ECO:0000313" key="7">
    <source>
        <dbReference type="EMBL" id="CDC74779.1"/>
    </source>
</evidence>
<keyword evidence="2 3" id="KW-0326">Glycosidase</keyword>
<feature type="domain" description="Glycoside hydrolase family 5" evidence="6">
    <location>
        <begin position="147"/>
        <end position="409"/>
    </location>
</feature>
<accession>R6TY51</accession>
<proteinExistence type="inferred from homology"/>
<feature type="compositionally biased region" description="Polar residues" evidence="4">
    <location>
        <begin position="108"/>
        <end position="117"/>
    </location>
</feature>
<dbReference type="EMBL" id="CBFW010000251">
    <property type="protein sequence ID" value="CDC74779.1"/>
    <property type="molecule type" value="Genomic_DNA"/>
</dbReference>
<dbReference type="Proteomes" id="UP000017938">
    <property type="component" value="Unassembled WGS sequence"/>
</dbReference>
<dbReference type="InterPro" id="IPR001547">
    <property type="entry name" value="Glyco_hydro_5"/>
</dbReference>
<evidence type="ECO:0000259" key="6">
    <source>
        <dbReference type="Pfam" id="PF00150"/>
    </source>
</evidence>
<reference evidence="7" key="1">
    <citation type="submission" date="2012-11" db="EMBL/GenBank/DDBJ databases">
        <title>Dependencies among metagenomic species, viruses, plasmids and units of genetic variation.</title>
        <authorList>
            <person name="Nielsen H.B."/>
            <person name="Almeida M."/>
            <person name="Juncker A.S."/>
            <person name="Rasmussen S."/>
            <person name="Li J."/>
            <person name="Sunagawa S."/>
            <person name="Plichta D."/>
            <person name="Gautier L."/>
            <person name="Le Chatelier E."/>
            <person name="Peletier E."/>
            <person name="Bonde I."/>
            <person name="Nielsen T."/>
            <person name="Manichanh C."/>
            <person name="Arumugam M."/>
            <person name="Batto J."/>
            <person name="Santos M.B.Q.D."/>
            <person name="Blom N."/>
            <person name="Borruel N."/>
            <person name="Burgdorf K.S."/>
            <person name="Boumezbeur F."/>
            <person name="Casellas F."/>
            <person name="Dore J."/>
            <person name="Guarner F."/>
            <person name="Hansen T."/>
            <person name="Hildebrand F."/>
            <person name="Kaas R.S."/>
            <person name="Kennedy S."/>
            <person name="Kristiansen K."/>
            <person name="Kultima J.R."/>
            <person name="Leonard P."/>
            <person name="Levenez F."/>
            <person name="Lund O."/>
            <person name="Moumen B."/>
            <person name="Le Paslier D."/>
            <person name="Pons N."/>
            <person name="Pedersen O."/>
            <person name="Prifti E."/>
            <person name="Qin J."/>
            <person name="Raes J."/>
            <person name="Tap J."/>
            <person name="Tims S."/>
            <person name="Ussery D.W."/>
            <person name="Yamada T."/>
            <person name="MetaHit consortium"/>
            <person name="Renault P."/>
            <person name="Sicheritz-Ponten T."/>
            <person name="Bork P."/>
            <person name="Wang J."/>
            <person name="Brunak S."/>
            <person name="Ehrlich S.D."/>
        </authorList>
    </citation>
    <scope>NUCLEOTIDE SEQUENCE [LARGE SCALE GENOMIC DNA]</scope>
</reference>
<keyword evidence="1 3" id="KW-0378">Hydrolase</keyword>
<dbReference type="PROSITE" id="PS51257">
    <property type="entry name" value="PROKAR_LIPOPROTEIN"/>
    <property type="match status" value="1"/>
</dbReference>
<dbReference type="Pfam" id="PF00150">
    <property type="entry name" value="Cellulase"/>
    <property type="match status" value="1"/>
</dbReference>